<dbReference type="AlphaFoldDB" id="E7N3J3"/>
<evidence type="ECO:0000259" key="3">
    <source>
        <dbReference type="PROSITE" id="PS50983"/>
    </source>
</evidence>
<feature type="domain" description="Fe/B12 periplasmic-binding" evidence="3">
    <location>
        <begin position="66"/>
        <end position="338"/>
    </location>
</feature>
<dbReference type="HOGENOM" id="CLU_038034_7_0_9"/>
<reference evidence="4 5" key="1">
    <citation type="submission" date="2010-08" db="EMBL/GenBank/DDBJ databases">
        <authorList>
            <person name="Weinstock G."/>
            <person name="Sodergren E."/>
            <person name="Clifton S."/>
            <person name="Fulton L."/>
            <person name="Fulton B."/>
            <person name="Courtney L."/>
            <person name="Fronick C."/>
            <person name="Harrison M."/>
            <person name="Strong C."/>
            <person name="Farmer C."/>
            <person name="Delahaunty K."/>
            <person name="Markovic C."/>
            <person name="Hall O."/>
            <person name="Minx P."/>
            <person name="Tomlinson C."/>
            <person name="Mitreva M."/>
            <person name="Hou S."/>
            <person name="Chen J."/>
            <person name="Wollam A."/>
            <person name="Pepin K.H."/>
            <person name="Johnson M."/>
            <person name="Bhonagiri V."/>
            <person name="Zhang X."/>
            <person name="Suruliraj S."/>
            <person name="Warren W."/>
            <person name="Chinwalla A."/>
            <person name="Mardis E.R."/>
            <person name="Wilson R.K."/>
        </authorList>
    </citation>
    <scope>NUCLEOTIDE SEQUENCE [LARGE SCALE GENOMIC DNA]</scope>
    <source>
        <strain evidence="4 5">F0399</strain>
    </source>
</reference>
<evidence type="ECO:0000313" key="4">
    <source>
        <dbReference type="EMBL" id="EFW29178.1"/>
    </source>
</evidence>
<keyword evidence="2" id="KW-0732">Signal</keyword>
<dbReference type="Proteomes" id="UP000004633">
    <property type="component" value="Unassembled WGS sequence"/>
</dbReference>
<dbReference type="PANTHER" id="PTHR30535:SF34">
    <property type="entry name" value="MOLYBDATE-BINDING PROTEIN MOLA"/>
    <property type="match status" value="1"/>
</dbReference>
<evidence type="ECO:0000256" key="1">
    <source>
        <dbReference type="ARBA" id="ARBA00008814"/>
    </source>
</evidence>
<dbReference type="EMBL" id="AECV01000035">
    <property type="protein sequence ID" value="EFW29178.1"/>
    <property type="molecule type" value="Genomic_DNA"/>
</dbReference>
<dbReference type="SUPFAM" id="SSF53807">
    <property type="entry name" value="Helical backbone' metal receptor"/>
    <property type="match status" value="1"/>
</dbReference>
<organism evidence="4 5">
    <name type="scientific">Selenomonas artemidis F0399</name>
    <dbReference type="NCBI Taxonomy" id="749551"/>
    <lineage>
        <taxon>Bacteria</taxon>
        <taxon>Bacillati</taxon>
        <taxon>Bacillota</taxon>
        <taxon>Negativicutes</taxon>
        <taxon>Selenomonadales</taxon>
        <taxon>Selenomonadaceae</taxon>
        <taxon>Selenomonas</taxon>
    </lineage>
</organism>
<dbReference type="PROSITE" id="PS50983">
    <property type="entry name" value="FE_B12_PBP"/>
    <property type="match status" value="1"/>
</dbReference>
<dbReference type="InterPro" id="IPR002491">
    <property type="entry name" value="ABC_transptr_periplasmic_BD"/>
</dbReference>
<evidence type="ECO:0000313" key="5">
    <source>
        <dbReference type="Proteomes" id="UP000004633"/>
    </source>
</evidence>
<comment type="similarity">
    <text evidence="1">Belongs to the bacterial solute-binding protein 8 family.</text>
</comment>
<name>E7N3J3_9FIRM</name>
<dbReference type="STRING" id="749551.HMPREF9555_01583"/>
<dbReference type="RefSeq" id="WP_009350227.1">
    <property type="nucleotide sequence ID" value="NZ_GL638147.1"/>
</dbReference>
<dbReference type="Pfam" id="PF01497">
    <property type="entry name" value="Peripla_BP_2"/>
    <property type="match status" value="1"/>
</dbReference>
<protein>
    <submittedName>
        <fullName evidence="4">Periplasmic binding protein</fullName>
    </submittedName>
</protein>
<sequence>MYKLLLPALCALLLAACAPIVRVNENAAQTPAPADVSPRAGYPVTIENIDAKGNPATDTYDAPPRRIVAVWQNSIETPLALGAGDRLIAGMGVPDRKYLSPAYQEAYDRIPYTSLENLDVETVLMMEPDLIIGWASTFSPKVLRGTDFWHARGIHTYIAPSSSAARARKTIDDECRDILNLGKILGHPARAEELVRAMRSEIAFVAEQTRDAARRPRALVIEPMGRDIRAYGDNSLAGDILRALHAENLGADGLNLSLEQIIEMDPDAIFLVVVESDYDRAAEIKARFCDTPALRGLSCIRAGRVDTLPLYTVYSAGTRTYDGIRIIAAGLYPSLYKE</sequence>
<dbReference type="InterPro" id="IPR050902">
    <property type="entry name" value="ABC_Transporter_SBP"/>
</dbReference>
<feature type="signal peptide" evidence="2">
    <location>
        <begin position="1"/>
        <end position="23"/>
    </location>
</feature>
<accession>E7N3J3</accession>
<gene>
    <name evidence="4" type="ORF">HMPREF9555_01583</name>
</gene>
<dbReference type="PROSITE" id="PS51257">
    <property type="entry name" value="PROKAR_LIPOPROTEIN"/>
    <property type="match status" value="1"/>
</dbReference>
<proteinExistence type="inferred from homology"/>
<evidence type="ECO:0000256" key="2">
    <source>
        <dbReference type="SAM" id="SignalP"/>
    </source>
</evidence>
<dbReference type="PANTHER" id="PTHR30535">
    <property type="entry name" value="VITAMIN B12-BINDING PROTEIN"/>
    <property type="match status" value="1"/>
</dbReference>
<comment type="caution">
    <text evidence="4">The sequence shown here is derived from an EMBL/GenBank/DDBJ whole genome shotgun (WGS) entry which is preliminary data.</text>
</comment>
<keyword evidence="5" id="KW-1185">Reference proteome</keyword>
<dbReference type="Gene3D" id="3.40.50.1980">
    <property type="entry name" value="Nitrogenase molybdenum iron protein domain"/>
    <property type="match status" value="2"/>
</dbReference>
<feature type="chain" id="PRO_5039526241" evidence="2">
    <location>
        <begin position="24"/>
        <end position="338"/>
    </location>
</feature>